<keyword evidence="1" id="KW-1133">Transmembrane helix</keyword>
<dbReference type="PANTHER" id="PTHR22550:SF18">
    <property type="entry name" value="VWFA DOMAIN-CONTAINING PROTEIN"/>
    <property type="match status" value="1"/>
</dbReference>
<feature type="transmembrane region" description="Helical" evidence="1">
    <location>
        <begin position="56"/>
        <end position="74"/>
    </location>
</feature>
<dbReference type="KEGG" id="hmi:soil367_07150"/>
<dbReference type="InterPro" id="IPR036465">
    <property type="entry name" value="vWFA_dom_sf"/>
</dbReference>
<dbReference type="Pfam" id="PF00092">
    <property type="entry name" value="VWA"/>
    <property type="match status" value="1"/>
</dbReference>
<keyword evidence="1" id="KW-0812">Transmembrane</keyword>
<dbReference type="SMART" id="SM00327">
    <property type="entry name" value="VWA"/>
    <property type="match status" value="1"/>
</dbReference>
<dbReference type="RefSeq" id="WP_136548267.1">
    <property type="nucleotide sequence ID" value="NZ_CP031093.1"/>
</dbReference>
<evidence type="ECO:0000313" key="3">
    <source>
        <dbReference type="EMBL" id="QCF25712.1"/>
    </source>
</evidence>
<dbReference type="PANTHER" id="PTHR22550">
    <property type="entry name" value="SPORE GERMINATION PROTEIN"/>
    <property type="match status" value="1"/>
</dbReference>
<feature type="transmembrane region" description="Helical" evidence="1">
    <location>
        <begin position="301"/>
        <end position="322"/>
    </location>
</feature>
<dbReference type="InterPro" id="IPR002035">
    <property type="entry name" value="VWF_A"/>
</dbReference>
<protein>
    <submittedName>
        <fullName evidence="3">VWA domain-containing protein</fullName>
    </submittedName>
</protein>
<evidence type="ECO:0000259" key="2">
    <source>
        <dbReference type="PROSITE" id="PS50234"/>
    </source>
</evidence>
<organism evidence="3 4">
    <name type="scientific">Hydrocarboniclastica marina</name>
    <dbReference type="NCBI Taxonomy" id="2259620"/>
    <lineage>
        <taxon>Bacteria</taxon>
        <taxon>Pseudomonadati</taxon>
        <taxon>Pseudomonadota</taxon>
        <taxon>Gammaproteobacteria</taxon>
        <taxon>Alteromonadales</taxon>
        <taxon>Alteromonadaceae</taxon>
        <taxon>Hydrocarboniclastica</taxon>
    </lineage>
</organism>
<accession>A0A4P7XHK2</accession>
<dbReference type="InterPro" id="IPR050768">
    <property type="entry name" value="UPF0353/GerABKA_families"/>
</dbReference>
<name>A0A4P7XHK2_9ALTE</name>
<reference evidence="3 4" key="1">
    <citation type="submission" date="2018-07" db="EMBL/GenBank/DDBJ databases">
        <title>Marsedoiliclastica nanhaica gen. nov. sp. nov., a novel marine hydrocarbonoclastic bacterium isolated from an in-situ enriched hydrocarbon-degrading consortium in deep-sea sediment.</title>
        <authorList>
            <person name="Dong C."/>
            <person name="Ma T."/>
            <person name="Liu R."/>
            <person name="Shao Z."/>
        </authorList>
    </citation>
    <scope>NUCLEOTIDE SEQUENCE [LARGE SCALE GENOMIC DNA]</scope>
    <source>
        <strain evidence="4">soil36-7</strain>
    </source>
</reference>
<keyword evidence="4" id="KW-1185">Reference proteome</keyword>
<evidence type="ECO:0000256" key="1">
    <source>
        <dbReference type="SAM" id="Phobius"/>
    </source>
</evidence>
<dbReference type="Proteomes" id="UP000298049">
    <property type="component" value="Chromosome"/>
</dbReference>
<proteinExistence type="predicted"/>
<sequence>MLTLDYPWALLLIILPWLISRLRRQRRRQEAAPQLPIYNWIAALPGVRQQPSHRSLWRASLLALAWILLVLAAARPQHLGDPVQLPVSGRDLMLALDISPSMEERDMVVNNRRASRLAALKQVAGDFVQRRSGDRVGLILFGTQPYLQVPLTFDHVTVERLLDEAQLGFAGRATAIGDAITLGVKHLRERPATQRTLILLTDGANTAGEITPERAAALAEAEDVRVYTIAIGSTAGGTFGLRNLTGQSEVDEELLRAIAETTGGAFFRASSTPELELVYQRISELEPIEQEGGVYRPREDLFYWPLGAATLMLVCFSVLRLLGRDRKAKTRLPEAAEQSKGEQA</sequence>
<dbReference type="AlphaFoldDB" id="A0A4P7XHK2"/>
<dbReference type="SUPFAM" id="SSF53300">
    <property type="entry name" value="vWA-like"/>
    <property type="match status" value="1"/>
</dbReference>
<gene>
    <name evidence="3" type="ORF">soil367_07150</name>
</gene>
<dbReference type="OrthoDB" id="6206554at2"/>
<feature type="transmembrane region" description="Helical" evidence="1">
    <location>
        <begin position="6"/>
        <end position="22"/>
    </location>
</feature>
<dbReference type="EMBL" id="CP031093">
    <property type="protein sequence ID" value="QCF25712.1"/>
    <property type="molecule type" value="Genomic_DNA"/>
</dbReference>
<keyword evidence="1" id="KW-0472">Membrane</keyword>
<dbReference type="PROSITE" id="PS50234">
    <property type="entry name" value="VWFA"/>
    <property type="match status" value="1"/>
</dbReference>
<evidence type="ECO:0000313" key="4">
    <source>
        <dbReference type="Proteomes" id="UP000298049"/>
    </source>
</evidence>
<feature type="domain" description="VWFA" evidence="2">
    <location>
        <begin position="91"/>
        <end position="282"/>
    </location>
</feature>
<dbReference type="Gene3D" id="3.40.50.410">
    <property type="entry name" value="von Willebrand factor, type A domain"/>
    <property type="match status" value="1"/>
</dbReference>